<feature type="transmembrane region" description="Helical" evidence="1">
    <location>
        <begin position="30"/>
        <end position="51"/>
    </location>
</feature>
<keyword evidence="1" id="KW-0812">Transmembrane</keyword>
<proteinExistence type="predicted"/>
<dbReference type="InterPro" id="IPR045339">
    <property type="entry name" value="DUF6534"/>
</dbReference>
<feature type="transmembrane region" description="Helical" evidence="1">
    <location>
        <begin position="58"/>
        <end position="82"/>
    </location>
</feature>
<name>A0A8H6XSK0_9AGAR</name>
<dbReference type="Proteomes" id="UP000620124">
    <property type="component" value="Unassembled WGS sequence"/>
</dbReference>
<accession>A0A8H6XSK0</accession>
<feature type="domain" description="DUF6534" evidence="2">
    <location>
        <begin position="135"/>
        <end position="187"/>
    </location>
</feature>
<feature type="transmembrane region" description="Helical" evidence="1">
    <location>
        <begin position="163"/>
        <end position="183"/>
    </location>
</feature>
<gene>
    <name evidence="3" type="ORF">MVEN_01573200</name>
</gene>
<dbReference type="AlphaFoldDB" id="A0A8H6XSK0"/>
<sequence length="264" mass="29023">MSSVPSTYLYMVTTFPFMGGLLSFDPKFAGYLLLSVITVFFVQLFYAFELWKLQENRVVSSIVGVIAVMAFALGLAMVVLIWNDSIVAHWSMLHMEVVIALAHTLTFLAAALIGFAQSPPKTPTMQIERMPVTFVYLIPYGVLGAAVQFSCLVVFVVRPHKIFWIPFHLVANKLFVNGLLYMLNARRTSGHHSMKTGTGTSQDVAAKSTTSTIAFGGPAQASQGTRVNISTSSHMNQDAELSKTIYPANDHHDAFDDVIPGRKI</sequence>
<dbReference type="OrthoDB" id="3046149at2759"/>
<reference evidence="3" key="1">
    <citation type="submission" date="2020-05" db="EMBL/GenBank/DDBJ databases">
        <title>Mycena genomes resolve the evolution of fungal bioluminescence.</title>
        <authorList>
            <person name="Tsai I.J."/>
        </authorList>
    </citation>
    <scope>NUCLEOTIDE SEQUENCE</scope>
    <source>
        <strain evidence="3">CCC161011</strain>
    </source>
</reference>
<comment type="caution">
    <text evidence="3">The sequence shown here is derived from an EMBL/GenBank/DDBJ whole genome shotgun (WGS) entry which is preliminary data.</text>
</comment>
<feature type="transmembrane region" description="Helical" evidence="1">
    <location>
        <begin position="97"/>
        <end position="116"/>
    </location>
</feature>
<dbReference type="PANTHER" id="PTHR40465">
    <property type="entry name" value="CHROMOSOME 1, WHOLE GENOME SHOTGUN SEQUENCE"/>
    <property type="match status" value="1"/>
</dbReference>
<dbReference type="PANTHER" id="PTHR40465:SF1">
    <property type="entry name" value="DUF6534 DOMAIN-CONTAINING PROTEIN"/>
    <property type="match status" value="1"/>
</dbReference>
<evidence type="ECO:0000313" key="4">
    <source>
        <dbReference type="Proteomes" id="UP000620124"/>
    </source>
</evidence>
<evidence type="ECO:0000259" key="2">
    <source>
        <dbReference type="Pfam" id="PF20152"/>
    </source>
</evidence>
<evidence type="ECO:0000256" key="1">
    <source>
        <dbReference type="SAM" id="Phobius"/>
    </source>
</evidence>
<organism evidence="3 4">
    <name type="scientific">Mycena venus</name>
    <dbReference type="NCBI Taxonomy" id="2733690"/>
    <lineage>
        <taxon>Eukaryota</taxon>
        <taxon>Fungi</taxon>
        <taxon>Dikarya</taxon>
        <taxon>Basidiomycota</taxon>
        <taxon>Agaricomycotina</taxon>
        <taxon>Agaricomycetes</taxon>
        <taxon>Agaricomycetidae</taxon>
        <taxon>Agaricales</taxon>
        <taxon>Marasmiineae</taxon>
        <taxon>Mycenaceae</taxon>
        <taxon>Mycena</taxon>
    </lineage>
</organism>
<evidence type="ECO:0000313" key="3">
    <source>
        <dbReference type="EMBL" id="KAF7345545.1"/>
    </source>
</evidence>
<dbReference type="Pfam" id="PF20152">
    <property type="entry name" value="DUF6534"/>
    <property type="match status" value="1"/>
</dbReference>
<protein>
    <recommendedName>
        <fullName evidence="2">DUF6534 domain-containing protein</fullName>
    </recommendedName>
</protein>
<dbReference type="EMBL" id="JACAZI010000013">
    <property type="protein sequence ID" value="KAF7345545.1"/>
    <property type="molecule type" value="Genomic_DNA"/>
</dbReference>
<keyword evidence="1" id="KW-1133">Transmembrane helix</keyword>
<keyword evidence="4" id="KW-1185">Reference proteome</keyword>
<feature type="transmembrane region" description="Helical" evidence="1">
    <location>
        <begin position="7"/>
        <end position="24"/>
    </location>
</feature>
<keyword evidence="1" id="KW-0472">Membrane</keyword>
<feature type="transmembrane region" description="Helical" evidence="1">
    <location>
        <begin position="137"/>
        <end position="157"/>
    </location>
</feature>